<evidence type="ECO:0000313" key="2">
    <source>
        <dbReference type="EMBL" id="PZX18093.1"/>
    </source>
</evidence>
<evidence type="ECO:0000313" key="3">
    <source>
        <dbReference type="Proteomes" id="UP000249239"/>
    </source>
</evidence>
<gene>
    <name evidence="2" type="ORF">LX69_01130</name>
</gene>
<dbReference type="AlphaFoldDB" id="A0A2W7NF28"/>
<dbReference type="EMBL" id="QKZK01000007">
    <property type="protein sequence ID" value="PZX18093.1"/>
    <property type="molecule type" value="Genomic_DNA"/>
</dbReference>
<accession>A0A2W7NF28</accession>
<evidence type="ECO:0000256" key="1">
    <source>
        <dbReference type="SAM" id="MobiDB-lite"/>
    </source>
</evidence>
<dbReference type="Proteomes" id="UP000249239">
    <property type="component" value="Unassembled WGS sequence"/>
</dbReference>
<keyword evidence="3" id="KW-1185">Reference proteome</keyword>
<feature type="region of interest" description="Disordered" evidence="1">
    <location>
        <begin position="95"/>
        <end position="120"/>
    </location>
</feature>
<name>A0A2W7NF28_9BACT</name>
<reference evidence="2 3" key="1">
    <citation type="submission" date="2018-06" db="EMBL/GenBank/DDBJ databases">
        <title>Genomic Encyclopedia of Archaeal and Bacterial Type Strains, Phase II (KMG-II): from individual species to whole genera.</title>
        <authorList>
            <person name="Goeker M."/>
        </authorList>
    </citation>
    <scope>NUCLEOTIDE SEQUENCE [LARGE SCALE GENOMIC DNA]</scope>
    <source>
        <strain evidence="2 3">DSM 6779</strain>
    </source>
</reference>
<feature type="compositionally biased region" description="Basic and acidic residues" evidence="1">
    <location>
        <begin position="110"/>
        <end position="120"/>
    </location>
</feature>
<dbReference type="RefSeq" id="WP_111444836.1">
    <property type="nucleotide sequence ID" value="NZ_QKZK01000007.1"/>
</dbReference>
<comment type="caution">
    <text evidence="2">The sequence shown here is derived from an EMBL/GenBank/DDBJ whole genome shotgun (WGS) entry which is preliminary data.</text>
</comment>
<dbReference type="OrthoDB" id="981107at2"/>
<organism evidence="2 3">
    <name type="scientific">Breznakibacter xylanolyticus</name>
    <dbReference type="NCBI Taxonomy" id="990"/>
    <lineage>
        <taxon>Bacteria</taxon>
        <taxon>Pseudomonadati</taxon>
        <taxon>Bacteroidota</taxon>
        <taxon>Bacteroidia</taxon>
        <taxon>Marinilabiliales</taxon>
        <taxon>Marinilabiliaceae</taxon>
        <taxon>Breznakibacter</taxon>
    </lineage>
</organism>
<proteinExistence type="predicted"/>
<protein>
    <submittedName>
        <fullName evidence="2">Uncharacterized protein</fullName>
    </submittedName>
</protein>
<sequence>MAHRSKGERESDLTLIAELYTKGRSYREIAHEVNHRTGRSITHTTVSNEIKKLLKEWEASRNELIDHQKFIELAKIDRLEKTYWDGYEKSCQPVKKSVTKKKGTPNQVNDIEKTDNEESRVGDPRFLDGIKWCIEQRCKIFGINAPQKFDVETNLFQELMKSATGE</sequence>